<proteinExistence type="predicted"/>
<feature type="region of interest" description="Disordered" evidence="1">
    <location>
        <begin position="355"/>
        <end position="399"/>
    </location>
</feature>
<protein>
    <recommendedName>
        <fullName evidence="3">ShKT domain-containing protein</fullName>
    </recommendedName>
</protein>
<evidence type="ECO:0000313" key="4">
    <source>
        <dbReference type="EMBL" id="KAK2157467.1"/>
    </source>
</evidence>
<feature type="compositionally biased region" description="Basic and acidic residues" evidence="1">
    <location>
        <begin position="373"/>
        <end position="391"/>
    </location>
</feature>
<dbReference type="InterPro" id="IPR003582">
    <property type="entry name" value="ShKT_dom"/>
</dbReference>
<dbReference type="SMART" id="SM00254">
    <property type="entry name" value="ShKT"/>
    <property type="match status" value="1"/>
</dbReference>
<evidence type="ECO:0000256" key="1">
    <source>
        <dbReference type="SAM" id="MobiDB-lite"/>
    </source>
</evidence>
<evidence type="ECO:0000256" key="2">
    <source>
        <dbReference type="SAM" id="Phobius"/>
    </source>
</evidence>
<name>A0AAD9JQR6_9ANNE</name>
<dbReference type="AlphaFoldDB" id="A0AAD9JQR6"/>
<evidence type="ECO:0000313" key="5">
    <source>
        <dbReference type="Proteomes" id="UP001208570"/>
    </source>
</evidence>
<organism evidence="4 5">
    <name type="scientific">Paralvinella palmiformis</name>
    <dbReference type="NCBI Taxonomy" id="53620"/>
    <lineage>
        <taxon>Eukaryota</taxon>
        <taxon>Metazoa</taxon>
        <taxon>Spiralia</taxon>
        <taxon>Lophotrochozoa</taxon>
        <taxon>Annelida</taxon>
        <taxon>Polychaeta</taxon>
        <taxon>Sedentaria</taxon>
        <taxon>Canalipalpata</taxon>
        <taxon>Terebellida</taxon>
        <taxon>Terebelliformia</taxon>
        <taxon>Alvinellidae</taxon>
        <taxon>Paralvinella</taxon>
    </lineage>
</organism>
<evidence type="ECO:0000259" key="3">
    <source>
        <dbReference type="SMART" id="SM00254"/>
    </source>
</evidence>
<dbReference type="Proteomes" id="UP001208570">
    <property type="component" value="Unassembled WGS sequence"/>
</dbReference>
<comment type="caution">
    <text evidence="4">The sequence shown here is derived from an EMBL/GenBank/DDBJ whole genome shotgun (WGS) entry which is preliminary data.</text>
</comment>
<dbReference type="EMBL" id="JAODUP010000191">
    <property type="protein sequence ID" value="KAK2157467.1"/>
    <property type="molecule type" value="Genomic_DNA"/>
</dbReference>
<reference evidence="4" key="1">
    <citation type="journal article" date="2023" name="Mol. Biol. Evol.">
        <title>Third-Generation Sequencing Reveals the Adaptive Role of the Epigenome in Three Deep-Sea Polychaetes.</title>
        <authorList>
            <person name="Perez M."/>
            <person name="Aroh O."/>
            <person name="Sun Y."/>
            <person name="Lan Y."/>
            <person name="Juniper S.K."/>
            <person name="Young C.R."/>
            <person name="Angers B."/>
            <person name="Qian P.Y."/>
        </authorList>
    </citation>
    <scope>NUCLEOTIDE SEQUENCE</scope>
    <source>
        <strain evidence="4">P08H-3</strain>
    </source>
</reference>
<keyword evidence="2" id="KW-0472">Membrane</keyword>
<gene>
    <name evidence="4" type="ORF">LSH36_191g04086</name>
</gene>
<accession>A0AAD9JQR6</accession>
<keyword evidence="2" id="KW-1133">Transmembrane helix</keyword>
<dbReference type="Pfam" id="PF01549">
    <property type="entry name" value="ShK"/>
    <property type="match status" value="1"/>
</dbReference>
<feature type="domain" description="ShKT" evidence="3">
    <location>
        <begin position="79"/>
        <end position="116"/>
    </location>
</feature>
<keyword evidence="2" id="KW-0812">Transmembrane</keyword>
<feature type="compositionally biased region" description="Low complexity" evidence="1">
    <location>
        <begin position="357"/>
        <end position="370"/>
    </location>
</feature>
<feature type="transmembrane region" description="Helical" evidence="2">
    <location>
        <begin position="410"/>
        <end position="436"/>
    </location>
</feature>
<keyword evidence="5" id="KW-1185">Reference proteome</keyword>
<sequence length="445" mass="49819">MLCRGSWAEESFYFIVLSDVAGPPRYVMRLPVNMVDSTMSPPIFAMLYFSLVVPASGRGQPPGSVLYEELRLYESDTALCYDESPECPKRALEGRCRDTPIYQFANHCKRSCGLCVQSLMLSSQDLLGLPLFLPPSTVPCKMILANFAPSDKAECQFSPYYQGNWTLITPQSVETITIDGATIQSPTLGSYVCKSKHWDLEYYKVLSLFQNGCRARYSCFQLQPIGSDMLQFRIFPPHLTTAANSSSEDLSFDICTFDDVTPAWQSPILNHELKTLFNTNHLHINFCGLGGIFHVNVTFTGGRHCEGTLSDVDQETCRIQDQLRLKFHSCHSVDVQDVVESDCDIYHGEMERLFQGASSSRSSPTSSPATNRMTDDDSMRSYDKYKSRDNGAKQNGGGAVKRFSTSGGRVISASVVLFLFVVLSYLYVTILLSFVYDQHFDFTLT</sequence>